<dbReference type="InterPro" id="IPR027417">
    <property type="entry name" value="P-loop_NTPase"/>
</dbReference>
<proteinExistence type="predicted"/>
<dbReference type="CDD" id="cd00267">
    <property type="entry name" value="ABC_ATPase"/>
    <property type="match status" value="1"/>
</dbReference>
<evidence type="ECO:0000313" key="1">
    <source>
        <dbReference type="EMBL" id="ESA08378.1"/>
    </source>
</evidence>
<dbReference type="Gene3D" id="3.40.50.300">
    <property type="entry name" value="P-loop containing nucleotide triphosphate hydrolases"/>
    <property type="match status" value="1"/>
</dbReference>
<protein>
    <submittedName>
        <fullName evidence="1">Uncharacterized protein</fullName>
    </submittedName>
</protein>
<dbReference type="HOGENOM" id="CLU_1422094_0_0_1"/>
<organism evidence="1">
    <name type="scientific">Rhizophagus irregularis (strain DAOM 181602 / DAOM 197198 / MUCL 43194)</name>
    <name type="common">Arbuscular mycorrhizal fungus</name>
    <name type="synonym">Glomus intraradices</name>
    <dbReference type="NCBI Taxonomy" id="747089"/>
    <lineage>
        <taxon>Eukaryota</taxon>
        <taxon>Fungi</taxon>
        <taxon>Fungi incertae sedis</taxon>
        <taxon>Mucoromycota</taxon>
        <taxon>Glomeromycotina</taxon>
        <taxon>Glomeromycetes</taxon>
        <taxon>Glomerales</taxon>
        <taxon>Glomeraceae</taxon>
        <taxon>Rhizophagus</taxon>
    </lineage>
</organism>
<dbReference type="SUPFAM" id="SSF52540">
    <property type="entry name" value="P-loop containing nucleoside triphosphate hydrolases"/>
    <property type="match status" value="1"/>
</dbReference>
<accession>U9TPY0</accession>
<reference evidence="1" key="1">
    <citation type="submission" date="2013-07" db="EMBL/GenBank/DDBJ databases">
        <title>The genome of an arbuscular mycorrhizal fungus provides insights into the evolution of the oldest plant symbiosis.</title>
        <authorList>
            <consortium name="DOE Joint Genome Institute"/>
            <person name="Tisserant E."/>
            <person name="Malbreil M."/>
            <person name="Kuo A."/>
            <person name="Kohler A."/>
            <person name="Symeonidi A."/>
            <person name="Balestrini R."/>
            <person name="Charron P."/>
            <person name="Duensing N."/>
            <person name="Frei-dit-Frey N."/>
            <person name="Gianinazzi-Pearson V."/>
            <person name="Gilbert B."/>
            <person name="Handa Y."/>
            <person name="Hijri M."/>
            <person name="Kaul R."/>
            <person name="Kawaguchi M."/>
            <person name="Krajinski F."/>
            <person name="Lammers P."/>
            <person name="Lapierre D."/>
            <person name="Masclaux F.G."/>
            <person name="Murat C."/>
            <person name="Morin E."/>
            <person name="Ndikumana S."/>
            <person name="Pagni M."/>
            <person name="Petitpierre D."/>
            <person name="Requena N."/>
            <person name="Rosikiewicz P."/>
            <person name="Riley R."/>
            <person name="Saito K."/>
            <person name="San Clemente H."/>
            <person name="Shapiro H."/>
            <person name="van Tuinen D."/>
            <person name="Becard G."/>
            <person name="Bonfante P."/>
            <person name="Paszkowski U."/>
            <person name="Shachar-Hill Y."/>
            <person name="Young J.P."/>
            <person name="Sanders I.R."/>
            <person name="Henrissat B."/>
            <person name="Rensing S.A."/>
            <person name="Grigoriev I.V."/>
            <person name="Corradi N."/>
            <person name="Roux C."/>
            <person name="Martin F."/>
        </authorList>
    </citation>
    <scope>NUCLEOTIDE SEQUENCE</scope>
    <source>
        <strain evidence="1">DAOM 197198</strain>
    </source>
</reference>
<dbReference type="VEuPathDB" id="FungiDB:RhiirFUN_015118"/>
<gene>
    <name evidence="1" type="ORF">GLOINDRAFT_98312</name>
</gene>
<dbReference type="EMBL" id="KI289275">
    <property type="protein sequence ID" value="ESA08378.1"/>
    <property type="molecule type" value="Genomic_DNA"/>
</dbReference>
<name>U9TPY0_RHIID</name>
<sequence length="191" mass="21891">MTNLEIINHFQLKNITLSELYILKSLSVCNCLKLMELTEFKVNSLIELKCLNTSIKELSFKFCLNIIKLDFSNNKNLVIVGHTGSGKFTLTHVLADTQEFEESECSFSMAKGFLKKRFRMEREILEFGLSKITFCQLLCDANVNGLSSPKSATQEIDICEENKFCYIDTSGFNNLYGKTDKKTFRKILSKF</sequence>
<dbReference type="AlphaFoldDB" id="U9TPY0"/>